<feature type="region of interest" description="Disordered" evidence="17">
    <location>
        <begin position="41"/>
        <end position="106"/>
    </location>
</feature>
<keyword evidence="13" id="KW-0333">Golgi apparatus</keyword>
<dbReference type="EMBL" id="OC854758">
    <property type="protein sequence ID" value="CAD7620262.1"/>
    <property type="molecule type" value="Genomic_DNA"/>
</dbReference>
<dbReference type="Gene3D" id="2.60.40.1670">
    <property type="entry name" value="beta-sandwich domain of Sec23/24"/>
    <property type="match status" value="1"/>
</dbReference>
<dbReference type="GO" id="GO:0030127">
    <property type="term" value="C:COPII vesicle coat"/>
    <property type="evidence" value="ECO:0007669"/>
    <property type="project" value="InterPro"/>
</dbReference>
<reference evidence="23" key="1">
    <citation type="submission" date="2020-11" db="EMBL/GenBank/DDBJ databases">
        <authorList>
            <person name="Tran Van P."/>
        </authorList>
    </citation>
    <scope>NUCLEOTIDE SEQUENCE</scope>
</reference>
<keyword evidence="8" id="KW-0479">Metal-binding</keyword>
<dbReference type="InterPro" id="IPR036465">
    <property type="entry name" value="vWFA_dom_sf"/>
</dbReference>
<protein>
    <recommendedName>
        <fullName evidence="6">Protein transport protein SEC23</fullName>
    </recommendedName>
    <alternativeName>
        <fullName evidence="5">Protein transport protein sec23</fullName>
    </alternativeName>
</protein>
<dbReference type="Pfam" id="PF00626">
    <property type="entry name" value="Gelsolin"/>
    <property type="match status" value="1"/>
</dbReference>
<dbReference type="InterPro" id="IPR037364">
    <property type="entry name" value="Sec23"/>
</dbReference>
<dbReference type="InterPro" id="IPR036174">
    <property type="entry name" value="Znf_Sec23_Sec24_sf"/>
</dbReference>
<organism evidence="23">
    <name type="scientific">Medioppia subpectinata</name>
    <dbReference type="NCBI Taxonomy" id="1979941"/>
    <lineage>
        <taxon>Eukaryota</taxon>
        <taxon>Metazoa</taxon>
        <taxon>Ecdysozoa</taxon>
        <taxon>Arthropoda</taxon>
        <taxon>Chelicerata</taxon>
        <taxon>Arachnida</taxon>
        <taxon>Acari</taxon>
        <taxon>Acariformes</taxon>
        <taxon>Sarcoptiformes</taxon>
        <taxon>Oribatida</taxon>
        <taxon>Brachypylina</taxon>
        <taxon>Oppioidea</taxon>
        <taxon>Oppiidae</taxon>
        <taxon>Medioppia</taxon>
    </lineage>
</organism>
<dbReference type="Pfam" id="PF08033">
    <property type="entry name" value="Sec23_BS"/>
    <property type="match status" value="1"/>
</dbReference>
<dbReference type="InterPro" id="IPR006895">
    <property type="entry name" value="Znf_Sec23_Sec24"/>
</dbReference>
<dbReference type="SUPFAM" id="SSF81995">
    <property type="entry name" value="beta-sandwich domain of Sec23/24"/>
    <property type="match status" value="1"/>
</dbReference>
<evidence type="ECO:0000256" key="11">
    <source>
        <dbReference type="ARBA" id="ARBA00022892"/>
    </source>
</evidence>
<dbReference type="OrthoDB" id="10256289at2759"/>
<dbReference type="InterPro" id="IPR006896">
    <property type="entry name" value="Sec23/24_trunk_dom"/>
</dbReference>
<dbReference type="FunFam" id="1.20.120.730:FF:000005">
    <property type="entry name" value="Protein transport protein SEC23"/>
    <property type="match status" value="1"/>
</dbReference>
<dbReference type="Gene3D" id="2.30.30.380">
    <property type="entry name" value="Zn-finger domain of Sec23/24"/>
    <property type="match status" value="1"/>
</dbReference>
<dbReference type="InterPro" id="IPR037550">
    <property type="entry name" value="Sec23_C"/>
</dbReference>
<feature type="compositionally biased region" description="Low complexity" evidence="17">
    <location>
        <begin position="611"/>
        <end position="629"/>
    </location>
</feature>
<dbReference type="InterPro" id="IPR036180">
    <property type="entry name" value="Gelsolin-like_dom_sf"/>
</dbReference>
<evidence type="ECO:0000259" key="22">
    <source>
        <dbReference type="Pfam" id="PF08033"/>
    </source>
</evidence>
<evidence type="ECO:0000256" key="13">
    <source>
        <dbReference type="ARBA" id="ARBA00023034"/>
    </source>
</evidence>
<evidence type="ECO:0000259" key="18">
    <source>
        <dbReference type="Pfam" id="PF00626"/>
    </source>
</evidence>
<proteinExistence type="inferred from homology"/>
<dbReference type="InterPro" id="IPR012990">
    <property type="entry name" value="Beta-sandwich_Sec23_24"/>
</dbReference>
<name>A0A7R9PUE4_9ACAR</name>
<dbReference type="Gene3D" id="3.40.20.10">
    <property type="entry name" value="Severin"/>
    <property type="match status" value="1"/>
</dbReference>
<dbReference type="GO" id="GO:0005096">
    <property type="term" value="F:GTPase activator activity"/>
    <property type="evidence" value="ECO:0007669"/>
    <property type="project" value="TreeGrafter"/>
</dbReference>
<feature type="domain" description="Sec23/Sec24 helical" evidence="21">
    <location>
        <begin position="918"/>
        <end position="1017"/>
    </location>
</feature>
<dbReference type="SUPFAM" id="SSF53300">
    <property type="entry name" value="vWA-like"/>
    <property type="match status" value="1"/>
</dbReference>
<dbReference type="SUPFAM" id="SSF81811">
    <property type="entry name" value="Helical domain of Sec23/24"/>
    <property type="match status" value="1"/>
</dbReference>
<dbReference type="FunFam" id="2.30.30.380:FF:000001">
    <property type="entry name" value="Protein transport protein SEC23"/>
    <property type="match status" value="1"/>
</dbReference>
<evidence type="ECO:0000256" key="16">
    <source>
        <dbReference type="ARBA" id="ARBA00025471"/>
    </source>
</evidence>
<evidence type="ECO:0000256" key="1">
    <source>
        <dbReference type="ARBA" id="ARBA00004255"/>
    </source>
</evidence>
<dbReference type="InterPro" id="IPR007123">
    <property type="entry name" value="Gelsolin-like_dom"/>
</dbReference>
<keyword evidence="12" id="KW-0653">Protein transport</keyword>
<evidence type="ECO:0000256" key="14">
    <source>
        <dbReference type="ARBA" id="ARBA00023136"/>
    </source>
</evidence>
<dbReference type="GO" id="GO:0005789">
    <property type="term" value="C:endoplasmic reticulum membrane"/>
    <property type="evidence" value="ECO:0007669"/>
    <property type="project" value="UniProtKB-SubCell"/>
</dbReference>
<evidence type="ECO:0000256" key="4">
    <source>
        <dbReference type="ARBA" id="ARBA00009210"/>
    </source>
</evidence>
<feature type="region of interest" description="Disordered" evidence="17">
    <location>
        <begin position="1"/>
        <end position="24"/>
    </location>
</feature>
<evidence type="ECO:0000256" key="2">
    <source>
        <dbReference type="ARBA" id="ARBA00004299"/>
    </source>
</evidence>
<evidence type="ECO:0000256" key="8">
    <source>
        <dbReference type="ARBA" id="ARBA00022723"/>
    </source>
</evidence>
<keyword evidence="11" id="KW-0931">ER-Golgi transport</keyword>
<dbReference type="PANTHER" id="PTHR11141:SF0">
    <property type="entry name" value="PROTEIN TRANSPORT PROTEIN SEC23"/>
    <property type="match status" value="1"/>
</dbReference>
<evidence type="ECO:0000256" key="15">
    <source>
        <dbReference type="ARBA" id="ARBA00023329"/>
    </source>
</evidence>
<dbReference type="Gene3D" id="1.20.120.730">
    <property type="entry name" value="Sec23/Sec24 helical domain"/>
    <property type="match status" value="1"/>
</dbReference>
<dbReference type="Pfam" id="PF04810">
    <property type="entry name" value="zf-Sec23_Sec24"/>
    <property type="match status" value="1"/>
</dbReference>
<keyword evidence="15" id="KW-0968">Cytoplasmic vesicle</keyword>
<feature type="domain" description="Sec23/Sec24 beta-sandwich" evidence="22">
    <location>
        <begin position="808"/>
        <end position="910"/>
    </location>
</feature>
<dbReference type="CDD" id="cd11287">
    <property type="entry name" value="Sec23_C"/>
    <property type="match status" value="1"/>
</dbReference>
<sequence length="1171" mass="131123">MEQIADMWSREKPKASPDVSTPINKMKKSVSKILISQNSPFLRTPIADNKSGKKGKQLSKTVYPTPKAIELNDRSAAKHKSKANVEPSTRTRSALKGAKQTNQMNSTQNELLLVLETPQIKHKSLSSKSKTNLDVSSVGNYFTPTSILKVKQLMRRSVSPSLISPSISTKSTPNKTLESTTLQQRLRFSGIPENSFTEDSVENARLATVKDTFLLKSLKTTCEPIEDLDESVPMDVTNQTNLIEFDTTLTETNVKSGLDTPEMRSGLDIQQMRSGYVFSPPQTRSSAKKIQQKKEYRNVEIEMLSETGDKPEFAFSLLEEQKKPTKQKKNKPKKEKQKKEIPIESVEMVVEAEESLPATSQELTIESLVRETPSRSPTPASYVEDSDGKSDTSQVSSSKASTRSSRSSRTPTKKTVKKGSAKLTLHTGVWSHLRRKIVVPLSCLFTPLKESSSRPLPQIQYEPVLCSRQNCRAVLNPYCQVDFKGRMWICNFCFNRNAFPAQYAAISETCRPAELQYSSLDYTIVRAPITCPPIFLYVIDTCLDEEELTALKGTIQMSLSLLPANALVGLLTFGRIISLWELNENCLRSFVFQGSKDYTAKQIQEWLGLSPTAGQTPQPGQQPQQPNAPKNNASKFLQPVGQCDSILTDIIEQMTRDLWPTPQGKRPMRATGAALSIAVSLLEVAYPNCGARVMMFIGGPATIGPGMIIDDDLKNTIRSHHDIEKDQVKYMKKGNKHYQTLAQRAAVNGHTVDIYSCALDQTGLHEMKYCVNSTGGLMIMADSFDSSLFKTSFQRVFAKDSKNLLKMGFNAILEVKTSRELKVSGAIGSCVSMNVRNQYVSDTEIGIGATAQWKFCALNPTMTTAFYFDVVQTQALAQQQQQRGYIQFITQYQGMDGFRHVRVTTVGRNFGANDYAFDQECACVVIARLACHRAQVESNGPDVLRWLDRNLIRLCQKFGEYRKDSPESFQLAPNYSMFPQFMFHLRRSQFIQVFNNSPDETSFYRHSLFREDCYNSLVMIQPTLLAYSFNEATQAVLLDTSSIQPERILLMDTFFHIVIFRGETIAQWKKAGYDKQAGYEAFGQLLEAPINDANDLMVTRFPLPRYIVCDQGSSQARFLLSKVNPSMTHNTTIGYYGDPNAGASAPVLTDDVSLQVFMEHLKKLAVNQSSN</sequence>
<evidence type="ECO:0000256" key="3">
    <source>
        <dbReference type="ARBA" id="ARBA00004397"/>
    </source>
</evidence>
<keyword evidence="14" id="KW-0472">Membrane</keyword>
<feature type="compositionally biased region" description="Low complexity" evidence="17">
    <location>
        <begin position="391"/>
        <end position="410"/>
    </location>
</feature>
<dbReference type="InterPro" id="IPR029006">
    <property type="entry name" value="ADF-H/Gelsolin-like_dom_sf"/>
</dbReference>
<comment type="subcellular location">
    <subcellularLocation>
        <location evidence="2">Cytoplasmic vesicle</location>
        <location evidence="2">COPII-coated vesicle membrane</location>
        <topology evidence="2">Peripheral membrane protein</topology>
        <orientation evidence="2">Cytoplasmic side</orientation>
    </subcellularLocation>
    <subcellularLocation>
        <location evidence="3">Endoplasmic reticulum membrane</location>
        <topology evidence="3">Peripheral membrane protein</topology>
        <orientation evidence="3">Cytoplasmic side</orientation>
    </subcellularLocation>
    <subcellularLocation>
        <location evidence="1">Golgi apparatus membrane</location>
        <topology evidence="1">Peripheral membrane protein</topology>
        <orientation evidence="1">Cytoplasmic side</orientation>
    </subcellularLocation>
</comment>
<comment type="function">
    <text evidence="16">Component of the coat protein complex II (COPII) which promotes the formation of transport vesicles from the endoplasmic reticulum (ER). The coat has two main functions, the physical deformation of the endoplasmic reticulum membrane into vesicles and the selection of cargo molecules.</text>
</comment>
<gene>
    <name evidence="23" type="ORF">OSB1V03_LOCUS754</name>
</gene>
<dbReference type="AlphaFoldDB" id="A0A7R9PUE4"/>
<dbReference type="FunFam" id="3.40.50.410:FF:000008">
    <property type="entry name" value="Protein transport protein SEC23"/>
    <property type="match status" value="1"/>
</dbReference>
<evidence type="ECO:0000256" key="9">
    <source>
        <dbReference type="ARBA" id="ARBA00022824"/>
    </source>
</evidence>
<dbReference type="GO" id="GO:0070971">
    <property type="term" value="C:endoplasmic reticulum exit site"/>
    <property type="evidence" value="ECO:0007669"/>
    <property type="project" value="TreeGrafter"/>
</dbReference>
<feature type="compositionally biased region" description="Basic residues" evidence="17">
    <location>
        <begin position="324"/>
        <end position="336"/>
    </location>
</feature>
<dbReference type="Pfam" id="PF04815">
    <property type="entry name" value="Sec23_helical"/>
    <property type="match status" value="1"/>
</dbReference>
<comment type="similarity">
    <text evidence="4">Belongs to the SEC23/SEC24 family. SEC23 subfamily.</text>
</comment>
<evidence type="ECO:0000256" key="10">
    <source>
        <dbReference type="ARBA" id="ARBA00022833"/>
    </source>
</evidence>
<dbReference type="Gene3D" id="3.40.50.410">
    <property type="entry name" value="von Willebrand factor, type A domain"/>
    <property type="match status" value="1"/>
</dbReference>
<keyword evidence="24" id="KW-1185">Reference proteome</keyword>
<evidence type="ECO:0000256" key="5">
    <source>
        <dbReference type="ARBA" id="ARBA00013451"/>
    </source>
</evidence>
<evidence type="ECO:0000256" key="6">
    <source>
        <dbReference type="ARBA" id="ARBA00021212"/>
    </source>
</evidence>
<evidence type="ECO:0000259" key="20">
    <source>
        <dbReference type="Pfam" id="PF04811"/>
    </source>
</evidence>
<dbReference type="SUPFAM" id="SSF82919">
    <property type="entry name" value="Zn-finger domain of Sec23/24"/>
    <property type="match status" value="1"/>
</dbReference>
<dbReference type="Pfam" id="PF04811">
    <property type="entry name" value="Sec23_trunk"/>
    <property type="match status" value="1"/>
</dbReference>
<evidence type="ECO:0000256" key="12">
    <source>
        <dbReference type="ARBA" id="ARBA00022927"/>
    </source>
</evidence>
<feature type="region of interest" description="Disordered" evidence="17">
    <location>
        <begin position="318"/>
        <end position="340"/>
    </location>
</feature>
<evidence type="ECO:0000259" key="19">
    <source>
        <dbReference type="Pfam" id="PF04810"/>
    </source>
</evidence>
<evidence type="ECO:0000313" key="24">
    <source>
        <dbReference type="Proteomes" id="UP000759131"/>
    </source>
</evidence>
<feature type="domain" description="Zinc finger Sec23/Sec24-type" evidence="19">
    <location>
        <begin position="463"/>
        <end position="503"/>
    </location>
</feature>
<dbReference type="InterPro" id="IPR036175">
    <property type="entry name" value="Sec23/24_helical_dom_sf"/>
</dbReference>
<dbReference type="PANTHER" id="PTHR11141">
    <property type="entry name" value="PROTEIN TRANSPORT PROTEIN SEC23"/>
    <property type="match status" value="1"/>
</dbReference>
<evidence type="ECO:0000256" key="17">
    <source>
        <dbReference type="SAM" id="MobiDB-lite"/>
    </source>
</evidence>
<keyword evidence="9" id="KW-0256">Endoplasmic reticulum</keyword>
<dbReference type="GO" id="GO:0090110">
    <property type="term" value="P:COPII-coated vesicle cargo loading"/>
    <property type="evidence" value="ECO:0007669"/>
    <property type="project" value="TreeGrafter"/>
</dbReference>
<dbReference type="EMBL" id="CAJPIZ010000183">
    <property type="protein sequence ID" value="CAG2100692.1"/>
    <property type="molecule type" value="Genomic_DNA"/>
</dbReference>
<dbReference type="GO" id="GO:0000139">
    <property type="term" value="C:Golgi membrane"/>
    <property type="evidence" value="ECO:0007669"/>
    <property type="project" value="UniProtKB-SubCell"/>
</dbReference>
<feature type="domain" description="Gelsolin-like" evidence="18">
    <location>
        <begin position="1033"/>
        <end position="1119"/>
    </location>
</feature>
<evidence type="ECO:0000256" key="7">
    <source>
        <dbReference type="ARBA" id="ARBA00022448"/>
    </source>
</evidence>
<feature type="domain" description="Sec23/Sec24 trunk" evidence="20">
    <location>
        <begin position="532"/>
        <end position="797"/>
    </location>
</feature>
<dbReference type="SUPFAM" id="SSF82754">
    <property type="entry name" value="C-terminal, gelsolin-like domain of Sec23/24"/>
    <property type="match status" value="1"/>
</dbReference>
<keyword evidence="7" id="KW-0813">Transport</keyword>
<dbReference type="GO" id="GO:0008270">
    <property type="term" value="F:zinc ion binding"/>
    <property type="evidence" value="ECO:0007669"/>
    <property type="project" value="InterPro"/>
</dbReference>
<dbReference type="FunFam" id="3.40.20.10:FF:000041">
    <property type="entry name" value="Protein transport protein SEC23"/>
    <property type="match status" value="1"/>
</dbReference>
<keyword evidence="10" id="KW-0862">Zinc</keyword>
<feature type="region of interest" description="Disordered" evidence="17">
    <location>
        <begin position="353"/>
        <end position="418"/>
    </location>
</feature>
<accession>A0A7R9PUE4</accession>
<feature type="region of interest" description="Disordered" evidence="17">
    <location>
        <begin position="610"/>
        <end position="634"/>
    </location>
</feature>
<dbReference type="GO" id="GO:0006886">
    <property type="term" value="P:intracellular protein transport"/>
    <property type="evidence" value="ECO:0007669"/>
    <property type="project" value="InterPro"/>
</dbReference>
<evidence type="ECO:0000259" key="21">
    <source>
        <dbReference type="Pfam" id="PF04815"/>
    </source>
</evidence>
<dbReference type="Proteomes" id="UP000759131">
    <property type="component" value="Unassembled WGS sequence"/>
</dbReference>
<evidence type="ECO:0000313" key="23">
    <source>
        <dbReference type="EMBL" id="CAD7620262.1"/>
    </source>
</evidence>
<dbReference type="InterPro" id="IPR006900">
    <property type="entry name" value="Sec23/24_helical_dom"/>
</dbReference>